<sequence length="363" mass="40368">MRKVNMRKIMKILSGAVAAGIILVVAGTVSLMVPSTSAAKQRPQPTFDNNAWIAYWDYDKGLKEAKDISSQLNSVSYFGGALDRQGQVIVLGPAKAFAAEKLPRYKVTVKKYLTVVNDVYDNPQDPKGQTKVKDTSILETILATQASRQAHIDDLFRTMKAYGYDGLEIDYEQVWKNPLVAFRYVKFIQEIAAAADEQQVPLRIIFEPSVPANKLIFPEGPEYVIMCYNLYGTHTKDAGPKADPDFINTVLGRVDRLPRPHSIAFATGGCIWESGQSPRMVTEGEARELAKSLHAKVQREPSSQALRFEGRRADGAAVTGWYGDSETIRAWKQQALEHGVDGISLWRLGGNDHIRTYYVGLMP</sequence>
<accession>A0A2S0M5F9</accession>
<dbReference type="PANTHER" id="PTHR46066:SF2">
    <property type="entry name" value="CHITINASE DOMAIN-CONTAINING PROTEIN 1"/>
    <property type="match status" value="1"/>
</dbReference>
<evidence type="ECO:0000313" key="2">
    <source>
        <dbReference type="EMBL" id="AVO26680.1"/>
    </source>
</evidence>
<protein>
    <recommendedName>
        <fullName evidence="1">GH18 domain-containing protein</fullName>
    </recommendedName>
</protein>
<dbReference type="Pfam" id="PF00704">
    <property type="entry name" value="Glyco_hydro_18"/>
    <property type="match status" value="1"/>
</dbReference>
<name>A0A2S0M5F9_MEGEL</name>
<dbReference type="AlphaFoldDB" id="A0A2S0M5F9"/>
<evidence type="ECO:0000313" key="3">
    <source>
        <dbReference type="Proteomes" id="UP000238358"/>
    </source>
</evidence>
<feature type="domain" description="GH18" evidence="1">
    <location>
        <begin position="138"/>
        <end position="348"/>
    </location>
</feature>
<dbReference type="Proteomes" id="UP000238358">
    <property type="component" value="Chromosome"/>
</dbReference>
<dbReference type="SUPFAM" id="SSF51445">
    <property type="entry name" value="(Trans)glycosidases"/>
    <property type="match status" value="1"/>
</dbReference>
<dbReference type="Gene3D" id="3.20.20.80">
    <property type="entry name" value="Glycosidases"/>
    <property type="match status" value="1"/>
</dbReference>
<gene>
    <name evidence="2" type="ORF">C6Y28_03080</name>
</gene>
<dbReference type="PANTHER" id="PTHR46066">
    <property type="entry name" value="CHITINASE DOMAIN-CONTAINING PROTEIN 1 FAMILY MEMBER"/>
    <property type="match status" value="1"/>
</dbReference>
<dbReference type="GO" id="GO:0005975">
    <property type="term" value="P:carbohydrate metabolic process"/>
    <property type="evidence" value="ECO:0007669"/>
    <property type="project" value="InterPro"/>
</dbReference>
<proteinExistence type="predicted"/>
<evidence type="ECO:0000259" key="1">
    <source>
        <dbReference type="Pfam" id="PF00704"/>
    </source>
</evidence>
<reference evidence="2 3" key="1">
    <citation type="journal article" date="2018" name="Genome Announc.">
        <title>Complete genomes of two Megasphaera elsdenii strains, NCIMB 702410 and ATCC 25940.</title>
        <authorList>
            <person name="Hatmaker E.A."/>
            <person name="O'Dell K."/>
            <person name="Riley L.A."/>
            <person name="Klingeman D.M."/>
            <person name="Guss A.M."/>
        </authorList>
    </citation>
    <scope>NUCLEOTIDE SEQUENCE [LARGE SCALE GENOMIC DNA]</scope>
    <source>
        <strain evidence="2 3">NCIMB702410</strain>
    </source>
</reference>
<dbReference type="InterPro" id="IPR029070">
    <property type="entry name" value="Chitinase_insertion_sf"/>
</dbReference>
<dbReference type="InterPro" id="IPR017853">
    <property type="entry name" value="GH"/>
</dbReference>
<dbReference type="Gene3D" id="3.10.50.10">
    <property type="match status" value="1"/>
</dbReference>
<dbReference type="InterPro" id="IPR001223">
    <property type="entry name" value="Glyco_hydro18_cat"/>
</dbReference>
<organism evidence="2 3">
    <name type="scientific">Megasphaera elsdenii</name>
    <dbReference type="NCBI Taxonomy" id="907"/>
    <lineage>
        <taxon>Bacteria</taxon>
        <taxon>Bacillati</taxon>
        <taxon>Bacillota</taxon>
        <taxon>Negativicutes</taxon>
        <taxon>Veillonellales</taxon>
        <taxon>Veillonellaceae</taxon>
        <taxon>Megasphaera</taxon>
    </lineage>
</organism>
<dbReference type="EMBL" id="CP027569">
    <property type="protein sequence ID" value="AVO26680.1"/>
    <property type="molecule type" value="Genomic_DNA"/>
</dbReference>